<dbReference type="PANTHER" id="PTHR36174">
    <property type="entry name" value="LIPID II:GLYCINE GLYCYLTRANSFERASE"/>
    <property type="match status" value="1"/>
</dbReference>
<dbReference type="GO" id="GO:0071555">
    <property type="term" value="P:cell wall organization"/>
    <property type="evidence" value="ECO:0007669"/>
    <property type="project" value="UniProtKB-KW"/>
</dbReference>
<dbReference type="PANTHER" id="PTHR36174:SF1">
    <property type="entry name" value="LIPID II:GLYCINE GLYCYLTRANSFERASE"/>
    <property type="match status" value="1"/>
</dbReference>
<dbReference type="PATRIC" id="fig|1703775.3.peg.511"/>
<dbReference type="GO" id="GO:0016755">
    <property type="term" value="F:aminoacyltransferase activity"/>
    <property type="evidence" value="ECO:0007669"/>
    <property type="project" value="InterPro"/>
</dbReference>
<dbReference type="PROSITE" id="PS51191">
    <property type="entry name" value="FEMABX"/>
    <property type="match status" value="1"/>
</dbReference>
<feature type="domain" description="N-acetyltransferase" evidence="7">
    <location>
        <begin position="174"/>
        <end position="327"/>
    </location>
</feature>
<keyword evidence="3" id="KW-0133">Cell shape</keyword>
<comment type="similarity">
    <text evidence="1">Belongs to the FemABX family.</text>
</comment>
<keyword evidence="5" id="KW-0012">Acyltransferase</keyword>
<protein>
    <recommendedName>
        <fullName evidence="7">N-acetyltransferase domain-containing protein</fullName>
    </recommendedName>
</protein>
<dbReference type="EMBL" id="LIZX01000019">
    <property type="protein sequence ID" value="KPJ69622.1"/>
    <property type="molecule type" value="Genomic_DNA"/>
</dbReference>
<dbReference type="GO" id="GO:0016747">
    <property type="term" value="F:acyltransferase activity, transferring groups other than amino-acyl groups"/>
    <property type="evidence" value="ECO:0007669"/>
    <property type="project" value="InterPro"/>
</dbReference>
<evidence type="ECO:0000256" key="3">
    <source>
        <dbReference type="ARBA" id="ARBA00022960"/>
    </source>
</evidence>
<dbReference type="SUPFAM" id="SSF55729">
    <property type="entry name" value="Acyl-CoA N-acyltransferases (Nat)"/>
    <property type="match status" value="2"/>
</dbReference>
<dbReference type="GO" id="GO:0009252">
    <property type="term" value="P:peptidoglycan biosynthetic process"/>
    <property type="evidence" value="ECO:0007669"/>
    <property type="project" value="UniProtKB-KW"/>
</dbReference>
<dbReference type="InterPro" id="IPR003447">
    <property type="entry name" value="FEMABX"/>
</dbReference>
<evidence type="ECO:0000313" key="9">
    <source>
        <dbReference type="Proteomes" id="UP000051861"/>
    </source>
</evidence>
<evidence type="ECO:0000256" key="5">
    <source>
        <dbReference type="ARBA" id="ARBA00023315"/>
    </source>
</evidence>
<organism evidence="8 9">
    <name type="scientific">candidate division WOR-1 bacterium DG_54_3</name>
    <dbReference type="NCBI Taxonomy" id="1703775"/>
    <lineage>
        <taxon>Bacteria</taxon>
        <taxon>Bacillati</taxon>
        <taxon>Saganbacteria</taxon>
    </lineage>
</organism>
<dbReference type="InterPro" id="IPR050644">
    <property type="entry name" value="PG_Glycine_Bridge_Synth"/>
</dbReference>
<dbReference type="Pfam" id="PF02388">
    <property type="entry name" value="FemAB"/>
    <property type="match status" value="2"/>
</dbReference>
<keyword evidence="4" id="KW-0573">Peptidoglycan synthesis</keyword>
<keyword evidence="6" id="KW-0961">Cell wall biogenesis/degradation</keyword>
<dbReference type="InterPro" id="IPR016181">
    <property type="entry name" value="Acyl_CoA_acyltransferase"/>
</dbReference>
<dbReference type="PROSITE" id="PS51186">
    <property type="entry name" value="GNAT"/>
    <property type="match status" value="1"/>
</dbReference>
<evidence type="ECO:0000259" key="7">
    <source>
        <dbReference type="PROSITE" id="PS51186"/>
    </source>
</evidence>
<dbReference type="Gene3D" id="3.40.630.30">
    <property type="match status" value="2"/>
</dbReference>
<accession>A0A0S7Y4L1</accession>
<sequence>MKIRHITFPEREIWNQFVAKSSASPILQSFEWGELKSKFGWKPIRIAVEEHEKIIAGVSILKREIPYFRHSLFYAPRGPVVDFSNRKPLEFLLGAVEREADEHHALSLKMDPEVPENKHEIVNILQSLGFDKALKQIQPRATFVLSLSPDLDKILMNFEEKTRYNVRLAEKKEVVVREDPGKKGIDLFYEMYKETAGRDKFLIHPLKYYQNIREILFKHGMGSNFIAYYNNKPIAAVIVFCFGSKVWYMYGASTSEHRNRMPNHLLHWHIIKWAKEKKFKTYDLWGIPANPKEGHPLWGVYRFKKGFGGKALKYIGAYDFPYSPLFYNIFEHGVIFLQNIRSLLTKGKIEDSLGE</sequence>
<proteinExistence type="inferred from homology"/>
<dbReference type="GO" id="GO:0008360">
    <property type="term" value="P:regulation of cell shape"/>
    <property type="evidence" value="ECO:0007669"/>
    <property type="project" value="UniProtKB-KW"/>
</dbReference>
<evidence type="ECO:0000256" key="6">
    <source>
        <dbReference type="ARBA" id="ARBA00023316"/>
    </source>
</evidence>
<dbReference type="InterPro" id="IPR000182">
    <property type="entry name" value="GNAT_dom"/>
</dbReference>
<evidence type="ECO:0000256" key="4">
    <source>
        <dbReference type="ARBA" id="ARBA00022984"/>
    </source>
</evidence>
<gene>
    <name evidence="8" type="ORF">AMJ44_03195</name>
</gene>
<evidence type="ECO:0000256" key="2">
    <source>
        <dbReference type="ARBA" id="ARBA00022679"/>
    </source>
</evidence>
<reference evidence="8 9" key="1">
    <citation type="journal article" date="2015" name="Microbiome">
        <title>Genomic resolution of linkages in carbon, nitrogen, and sulfur cycling among widespread estuary sediment bacteria.</title>
        <authorList>
            <person name="Baker B.J."/>
            <person name="Lazar C.S."/>
            <person name="Teske A.P."/>
            <person name="Dick G.J."/>
        </authorList>
    </citation>
    <scope>NUCLEOTIDE SEQUENCE [LARGE SCALE GENOMIC DNA]</scope>
    <source>
        <strain evidence="8">DG_54_3</strain>
    </source>
</reference>
<comment type="caution">
    <text evidence="8">The sequence shown here is derived from an EMBL/GenBank/DDBJ whole genome shotgun (WGS) entry which is preliminary data.</text>
</comment>
<dbReference type="AlphaFoldDB" id="A0A0S7Y4L1"/>
<keyword evidence="2" id="KW-0808">Transferase</keyword>
<dbReference type="Proteomes" id="UP000051861">
    <property type="component" value="Unassembled WGS sequence"/>
</dbReference>
<name>A0A0S7Y4L1_UNCSA</name>
<evidence type="ECO:0000256" key="1">
    <source>
        <dbReference type="ARBA" id="ARBA00009943"/>
    </source>
</evidence>
<evidence type="ECO:0000313" key="8">
    <source>
        <dbReference type="EMBL" id="KPJ69622.1"/>
    </source>
</evidence>